<keyword evidence="2 6" id="KW-0812">Transmembrane</keyword>
<evidence type="ECO:0000259" key="7">
    <source>
        <dbReference type="Pfam" id="PF07782"/>
    </source>
</evidence>
<accession>A0A8C3BPM4</accession>
<sequence>MRPRATREPPRTDVAHGVHDGAEELAHAVAHHLGFLGNVLDFGQHFCGEQGPERTSRAVGSPGPASTAHLLPHPGESPPVPPTPPHLTQQWLPGTLQPLGRLVEGELSTARQGLGGPGEVVQDVGAGPLHSHAQRQQQQQHLALPCGDRVALGLCGGLAPPVPPAAGPRLLTGEDVGQREQHRDAHLGGEGHAQPQRRAQADGGDQAVPEVAALRQQDQGPVQAGQGHAQHEAGGAAGHLPHLAVLLQPALLPRLPAPGPLCPAPEPLQPHDWLHARVSEAPGVVPATDAAGGTATGGSQCGGSTGAPARYWDEHRATELESMAGTEAHGRQKPPNTTLKRAAVTLLPTSCIQFLWSRPDQHRGTKFFLGASIGSLLGLGLCQLLIVPMNLSEMHKVQLTCGLAGVTALGWATSPHIRCASLLVAPKFLGKEGRVFILSFVLAAIYNGPVANVWHNLDEVIRAVGCVTELQVNHSRHLWRVSTVPLRMVMEDMVRGGQKLDAETQNISRAFVELNEEVASEEGYDLKQGEHTDSQAGLSTQKLYEMKTKLRCTYVVDQAMQRCRDWFDTKHKACMALIVVPLISHLLCLPMKFKFLCHIVKVMHSWCWDRIPVEGNFGQMYDMLNNSVNNLSQHFSAKVVIQEEHHEMLVGINVSGEQIVEEVTSQIRQHSARLGQTFSFFRLLLSFTFLLVFISAFYYTKKYCQDICFDNLYITTYFRQIDARRKKQNKRTLLPLRRAEIPTVIFPCRLAMQPRELQSVVLELLECIPPLLLLLLAWGLDHTLYTMLSIIHQHSFVQYSFRSSHHLSVHVTGTSLMARLLRSTIRSLNTSSDTELETSNFVCLPQPRGMTQQQYIDSCLPLAVLVLLCLLQVYMYRLRRAIAAFYFPKREKSRVLYLYNKLLRQRHCFVRLQRKRIARRARRYPALVSGDGDTGLVPHQGAGPPLPTLGWAAQGVPRSLGSSYLPHWGGRSSPRGSWSPTCPRPCCRGRPCWSGAAGAGRDCAAGCAGRARCAGSPSPPRTTRPAPRLPVVPRTAGPAGGMWAVCAPPAPPGTTTSLRTAVRSRRGTQPEGARHPAINTESPPQGEW</sequence>
<keyword evidence="4 6" id="KW-0472">Membrane</keyword>
<feature type="region of interest" description="Disordered" evidence="5">
    <location>
        <begin position="1012"/>
        <end position="1033"/>
    </location>
</feature>
<evidence type="ECO:0000256" key="2">
    <source>
        <dbReference type="ARBA" id="ARBA00022692"/>
    </source>
</evidence>
<feature type="region of interest" description="Disordered" evidence="5">
    <location>
        <begin position="1048"/>
        <end position="1088"/>
    </location>
</feature>
<dbReference type="GO" id="GO:0016020">
    <property type="term" value="C:membrane"/>
    <property type="evidence" value="ECO:0007669"/>
    <property type="project" value="UniProtKB-SubCell"/>
</dbReference>
<feature type="compositionally biased region" description="Polar residues" evidence="5">
    <location>
        <begin position="1079"/>
        <end position="1088"/>
    </location>
</feature>
<dbReference type="PANTHER" id="PTHR21041:SF17">
    <property type="entry name" value="E3 UBIQUITIN-PROTEIN LIGASE DCST1"/>
    <property type="match status" value="1"/>
</dbReference>
<keyword evidence="9" id="KW-1185">Reference proteome</keyword>
<dbReference type="AlphaFoldDB" id="A0A8C3BPM4"/>
<reference evidence="8" key="1">
    <citation type="submission" date="2018-09" db="EMBL/GenBank/DDBJ databases">
        <title>Common duck and Muscovy duck high density SNP chip.</title>
        <authorList>
            <person name="Vignal A."/>
            <person name="Thebault N."/>
            <person name="Warren W.C."/>
        </authorList>
    </citation>
    <scope>NUCLEOTIDE SEQUENCE [LARGE SCALE GENOMIC DNA]</scope>
</reference>
<feature type="transmembrane region" description="Helical" evidence="6">
    <location>
        <begin position="855"/>
        <end position="876"/>
    </location>
</feature>
<comment type="subcellular location">
    <subcellularLocation>
        <location evidence="1">Membrane</location>
        <topology evidence="1">Multi-pass membrane protein</topology>
    </subcellularLocation>
</comment>
<evidence type="ECO:0000256" key="6">
    <source>
        <dbReference type="SAM" id="Phobius"/>
    </source>
</evidence>
<feature type="domain" description="Dendritic cell-specific transmembrane protein-like" evidence="7">
    <location>
        <begin position="709"/>
        <end position="899"/>
    </location>
</feature>
<feature type="region of interest" description="Disordered" evidence="5">
    <location>
        <begin position="51"/>
        <end position="85"/>
    </location>
</feature>
<dbReference type="Ensembl" id="ENSCMMT00000010541.1">
    <property type="protein sequence ID" value="ENSCMMP00000009566.1"/>
    <property type="gene ID" value="ENSCMMG00000006083.1"/>
</dbReference>
<dbReference type="Proteomes" id="UP000694556">
    <property type="component" value="Chromosome 26"/>
</dbReference>
<reference evidence="8" key="3">
    <citation type="submission" date="2025-09" db="UniProtKB">
        <authorList>
            <consortium name="Ensembl"/>
        </authorList>
    </citation>
    <scope>IDENTIFICATION</scope>
</reference>
<proteinExistence type="predicted"/>
<feature type="transmembrane region" description="Helical" evidence="6">
    <location>
        <begin position="680"/>
        <end position="699"/>
    </location>
</feature>
<dbReference type="InterPro" id="IPR051856">
    <property type="entry name" value="CSR-E3_Ligase_Protein"/>
</dbReference>
<dbReference type="PANTHER" id="PTHR21041">
    <property type="entry name" value="DENDRITIC CELL-SPECIFIC TRANSMEMBRANE PROTEIN"/>
    <property type="match status" value="1"/>
</dbReference>
<feature type="region of interest" description="Disordered" evidence="5">
    <location>
        <begin position="110"/>
        <end position="141"/>
    </location>
</feature>
<feature type="compositionally biased region" description="Basic and acidic residues" evidence="5">
    <location>
        <begin position="176"/>
        <end position="189"/>
    </location>
</feature>
<evidence type="ECO:0000256" key="4">
    <source>
        <dbReference type="ARBA" id="ARBA00023136"/>
    </source>
</evidence>
<evidence type="ECO:0000256" key="3">
    <source>
        <dbReference type="ARBA" id="ARBA00022989"/>
    </source>
</evidence>
<protein>
    <submittedName>
        <fullName evidence="8">DC-STAMP domain containing 1</fullName>
    </submittedName>
</protein>
<feature type="compositionally biased region" description="Pro residues" evidence="5">
    <location>
        <begin position="1017"/>
        <end position="1030"/>
    </location>
</feature>
<evidence type="ECO:0000313" key="8">
    <source>
        <dbReference type="Ensembl" id="ENSCMMP00000009566.1"/>
    </source>
</evidence>
<organism evidence="8 9">
    <name type="scientific">Cairina moschata</name>
    <name type="common">Muscovy duck</name>
    <dbReference type="NCBI Taxonomy" id="8855"/>
    <lineage>
        <taxon>Eukaryota</taxon>
        <taxon>Metazoa</taxon>
        <taxon>Chordata</taxon>
        <taxon>Craniata</taxon>
        <taxon>Vertebrata</taxon>
        <taxon>Euteleostomi</taxon>
        <taxon>Archelosauria</taxon>
        <taxon>Archosauria</taxon>
        <taxon>Dinosauria</taxon>
        <taxon>Saurischia</taxon>
        <taxon>Theropoda</taxon>
        <taxon>Coelurosauria</taxon>
        <taxon>Aves</taxon>
        <taxon>Neognathae</taxon>
        <taxon>Galloanserae</taxon>
        <taxon>Anseriformes</taxon>
        <taxon>Anatidae</taxon>
        <taxon>Anatinae</taxon>
        <taxon>Cairina</taxon>
    </lineage>
</organism>
<evidence type="ECO:0000256" key="5">
    <source>
        <dbReference type="SAM" id="MobiDB-lite"/>
    </source>
</evidence>
<evidence type="ECO:0000256" key="1">
    <source>
        <dbReference type="ARBA" id="ARBA00004141"/>
    </source>
</evidence>
<reference evidence="8" key="2">
    <citation type="submission" date="2025-08" db="UniProtKB">
        <authorList>
            <consortium name="Ensembl"/>
        </authorList>
    </citation>
    <scope>IDENTIFICATION</scope>
</reference>
<keyword evidence="3 6" id="KW-1133">Transmembrane helix</keyword>
<feature type="compositionally biased region" description="Pro residues" evidence="5">
    <location>
        <begin position="75"/>
        <end position="85"/>
    </location>
</feature>
<dbReference type="Pfam" id="PF07782">
    <property type="entry name" value="DC_STAMP"/>
    <property type="match status" value="1"/>
</dbReference>
<feature type="region of interest" description="Disordered" evidence="5">
    <location>
        <begin position="162"/>
        <end position="206"/>
    </location>
</feature>
<name>A0A8C3BPM4_CAIMO</name>
<evidence type="ECO:0000313" key="9">
    <source>
        <dbReference type="Proteomes" id="UP000694556"/>
    </source>
</evidence>
<dbReference type="InterPro" id="IPR012858">
    <property type="entry name" value="DC_STAMP-like"/>
</dbReference>